<dbReference type="Gramene" id="Manes.17G085975.1.v8.1">
    <property type="protein sequence ID" value="Manes.17G085975.1.v8.1.CDS"/>
    <property type="gene ID" value="Manes.17G085975.v8.1"/>
</dbReference>
<accession>A0A2C9U5W3</accession>
<dbReference type="PANTHER" id="PTHR31065:SF41">
    <property type="entry name" value="PLATZ TRANSCRIPTION FACTOR FAMILY PROTEIN"/>
    <property type="match status" value="1"/>
</dbReference>
<dbReference type="OrthoDB" id="724537at2759"/>
<evidence type="ECO:0000256" key="2">
    <source>
        <dbReference type="SAM" id="MobiDB-lite"/>
    </source>
</evidence>
<reference evidence="5" key="1">
    <citation type="journal article" date="2016" name="Nat. Biotechnol.">
        <title>Sequencing wild and cultivated cassava and related species reveals extensive interspecific hybridization and genetic diversity.</title>
        <authorList>
            <person name="Bredeson J.V."/>
            <person name="Lyons J.B."/>
            <person name="Prochnik S.E."/>
            <person name="Wu G.A."/>
            <person name="Ha C.M."/>
            <person name="Edsinger-Gonzales E."/>
            <person name="Grimwood J."/>
            <person name="Schmutz J."/>
            <person name="Rabbi I.Y."/>
            <person name="Egesi C."/>
            <person name="Nauluvula P."/>
            <person name="Lebot V."/>
            <person name="Ndunguru J."/>
            <person name="Mkamilo G."/>
            <person name="Bart R.S."/>
            <person name="Setter T.L."/>
            <person name="Gleadow R.M."/>
            <person name="Kulakow P."/>
            <person name="Ferguson M.E."/>
            <person name="Rounsley S."/>
            <person name="Rokhsar D.S."/>
        </authorList>
    </citation>
    <scope>NUCLEOTIDE SEQUENCE [LARGE SCALE GENOMIC DNA]</scope>
    <source>
        <strain evidence="5">cv. AM560-2</strain>
    </source>
</reference>
<keyword evidence="1" id="KW-0863">Zinc-finger</keyword>
<evidence type="ECO:0000313" key="5">
    <source>
        <dbReference type="Proteomes" id="UP000091857"/>
    </source>
</evidence>
<evidence type="ECO:0000313" key="4">
    <source>
        <dbReference type="EMBL" id="OAY25335.1"/>
    </source>
</evidence>
<dbReference type="Proteomes" id="UP000091857">
    <property type="component" value="Chromosome 17"/>
</dbReference>
<dbReference type="EMBL" id="CM004403">
    <property type="protein sequence ID" value="OAY25335.1"/>
    <property type="molecule type" value="Genomic_DNA"/>
</dbReference>
<feature type="compositionally biased region" description="Polar residues" evidence="2">
    <location>
        <begin position="196"/>
        <end position="211"/>
    </location>
</feature>
<dbReference type="STRING" id="3983.A0A2C9U5W3"/>
<feature type="compositionally biased region" description="Low complexity" evidence="2">
    <location>
        <begin position="181"/>
        <end position="195"/>
    </location>
</feature>
<dbReference type="GO" id="GO:0008270">
    <property type="term" value="F:zinc ion binding"/>
    <property type="evidence" value="ECO:0007669"/>
    <property type="project" value="UniProtKB-KW"/>
</dbReference>
<dbReference type="AlphaFoldDB" id="A0A2C9U5W3"/>
<proteinExistence type="predicted"/>
<protein>
    <recommendedName>
        <fullName evidence="3">B box-type domain-containing protein</fullName>
    </recommendedName>
</protein>
<feature type="region of interest" description="Disordered" evidence="2">
    <location>
        <begin position="171"/>
        <end position="230"/>
    </location>
</feature>
<name>A0A2C9U5W3_MANES</name>
<feature type="compositionally biased region" description="Basic residues" evidence="2">
    <location>
        <begin position="212"/>
        <end position="224"/>
    </location>
</feature>
<gene>
    <name evidence="4" type="ORF">MANES_17G085975v8</name>
</gene>
<feature type="domain" description="B box-type" evidence="3">
    <location>
        <begin position="27"/>
        <end position="76"/>
    </location>
</feature>
<organism evidence="4 5">
    <name type="scientific">Manihot esculenta</name>
    <name type="common">Cassava</name>
    <name type="synonym">Jatropha manihot</name>
    <dbReference type="NCBI Taxonomy" id="3983"/>
    <lineage>
        <taxon>Eukaryota</taxon>
        <taxon>Viridiplantae</taxon>
        <taxon>Streptophyta</taxon>
        <taxon>Embryophyta</taxon>
        <taxon>Tracheophyta</taxon>
        <taxon>Spermatophyta</taxon>
        <taxon>Magnoliopsida</taxon>
        <taxon>eudicotyledons</taxon>
        <taxon>Gunneridae</taxon>
        <taxon>Pentapetalae</taxon>
        <taxon>rosids</taxon>
        <taxon>fabids</taxon>
        <taxon>Malpighiales</taxon>
        <taxon>Euphorbiaceae</taxon>
        <taxon>Crotonoideae</taxon>
        <taxon>Manihoteae</taxon>
        <taxon>Manihot</taxon>
    </lineage>
</organism>
<keyword evidence="1" id="KW-0479">Metal-binding</keyword>
<comment type="caution">
    <text evidence="4">The sequence shown here is derived from an EMBL/GenBank/DDBJ whole genome shotgun (WGS) entry which is preliminary data.</text>
</comment>
<dbReference type="Pfam" id="PF04640">
    <property type="entry name" value="PLATZ"/>
    <property type="match status" value="1"/>
</dbReference>
<evidence type="ECO:0000259" key="3">
    <source>
        <dbReference type="PROSITE" id="PS50119"/>
    </source>
</evidence>
<dbReference type="PANTHER" id="PTHR31065">
    <property type="entry name" value="PLATZ TRANSCRIPTION FACTOR FAMILY PROTEIN"/>
    <property type="match status" value="1"/>
</dbReference>
<dbReference type="InterPro" id="IPR006734">
    <property type="entry name" value="PLATZ"/>
</dbReference>
<dbReference type="InterPro" id="IPR000315">
    <property type="entry name" value="Znf_B-box"/>
</dbReference>
<dbReference type="PROSITE" id="PS50119">
    <property type="entry name" value="ZF_BBOX"/>
    <property type="match status" value="1"/>
</dbReference>
<keyword evidence="1" id="KW-0862">Zinc</keyword>
<keyword evidence="5" id="KW-1185">Reference proteome</keyword>
<evidence type="ECO:0000256" key="1">
    <source>
        <dbReference type="PROSITE-ProRule" id="PRU00024"/>
    </source>
</evidence>
<sequence>MIGCKLYIKMKSDWLSRLLQSKFFTSCDDHQGLRKNEKNVFCIDCNREFCRHCVKSHCLHRQLQICKYVYHNVVRLQDIQKYLDCSRIQTYKINGEKAVHLNPRPQSRDAKPSTKARFGGSCESCGRYIQDLPNRFCCIACKFSAVLVKPKALTFTIQEFSDLSWKQNYNEETQSNDEKSSSSSSSSPSSSSSFSLTEISEETQGWLSSTLKPRRQLHKRKGIPRRAPFC</sequence>